<feature type="chain" id="PRO_5034004793" evidence="2">
    <location>
        <begin position="23"/>
        <end position="80"/>
    </location>
</feature>
<keyword evidence="1" id="KW-0812">Transmembrane</keyword>
<gene>
    <name evidence="3" type="ORF">BO72DRAFT_72456</name>
</gene>
<keyword evidence="4" id="KW-1185">Reference proteome</keyword>
<evidence type="ECO:0000256" key="2">
    <source>
        <dbReference type="SAM" id="SignalP"/>
    </source>
</evidence>
<keyword evidence="1" id="KW-1133">Transmembrane helix</keyword>
<dbReference type="VEuPathDB" id="FungiDB:BO72DRAFT_72456"/>
<name>A0A8G1RRY0_9EURO</name>
<organism evidence="3 4">
    <name type="scientific">Aspergillus fijiensis CBS 313.89</name>
    <dbReference type="NCBI Taxonomy" id="1448319"/>
    <lineage>
        <taxon>Eukaryota</taxon>
        <taxon>Fungi</taxon>
        <taxon>Dikarya</taxon>
        <taxon>Ascomycota</taxon>
        <taxon>Pezizomycotina</taxon>
        <taxon>Eurotiomycetes</taxon>
        <taxon>Eurotiomycetidae</taxon>
        <taxon>Eurotiales</taxon>
        <taxon>Aspergillaceae</taxon>
        <taxon>Aspergillus</taxon>
    </lineage>
</organism>
<keyword evidence="1" id="KW-0472">Membrane</keyword>
<evidence type="ECO:0000256" key="1">
    <source>
        <dbReference type="SAM" id="Phobius"/>
    </source>
</evidence>
<feature type="transmembrane region" description="Helical" evidence="1">
    <location>
        <begin position="46"/>
        <end position="64"/>
    </location>
</feature>
<keyword evidence="2" id="KW-0732">Signal</keyword>
<dbReference type="GeneID" id="63867980"/>
<protein>
    <submittedName>
        <fullName evidence="3">Uncharacterized protein</fullName>
    </submittedName>
</protein>
<accession>A0A8G1RRY0</accession>
<proteinExistence type="predicted"/>
<dbReference type="EMBL" id="KZ824637">
    <property type="protein sequence ID" value="RAK78380.1"/>
    <property type="molecule type" value="Genomic_DNA"/>
</dbReference>
<dbReference type="RefSeq" id="XP_040802390.1">
    <property type="nucleotide sequence ID" value="XM_040950645.1"/>
</dbReference>
<evidence type="ECO:0000313" key="3">
    <source>
        <dbReference type="EMBL" id="RAK78380.1"/>
    </source>
</evidence>
<reference evidence="3 4" key="1">
    <citation type="submission" date="2018-02" db="EMBL/GenBank/DDBJ databases">
        <title>The genomes of Aspergillus section Nigri reveals drivers in fungal speciation.</title>
        <authorList>
            <consortium name="DOE Joint Genome Institute"/>
            <person name="Vesth T.C."/>
            <person name="Nybo J."/>
            <person name="Theobald S."/>
            <person name="Brandl J."/>
            <person name="Frisvad J.C."/>
            <person name="Nielsen K.F."/>
            <person name="Lyhne E.K."/>
            <person name="Kogle M.E."/>
            <person name="Kuo A."/>
            <person name="Riley R."/>
            <person name="Clum A."/>
            <person name="Nolan M."/>
            <person name="Lipzen A."/>
            <person name="Salamov A."/>
            <person name="Henrissat B."/>
            <person name="Wiebenga A."/>
            <person name="De vries R.P."/>
            <person name="Grigoriev I.V."/>
            <person name="Mortensen U.H."/>
            <person name="Andersen M.R."/>
            <person name="Baker S.E."/>
        </authorList>
    </citation>
    <scope>NUCLEOTIDE SEQUENCE [LARGE SCALE GENOMIC DNA]</scope>
    <source>
        <strain evidence="3 4">CBS 313.89</strain>
    </source>
</reference>
<dbReference type="Proteomes" id="UP000249789">
    <property type="component" value="Unassembled WGS sequence"/>
</dbReference>
<dbReference type="AlphaFoldDB" id="A0A8G1RRY0"/>
<feature type="signal peptide" evidence="2">
    <location>
        <begin position="1"/>
        <end position="22"/>
    </location>
</feature>
<evidence type="ECO:0000313" key="4">
    <source>
        <dbReference type="Proteomes" id="UP000249789"/>
    </source>
</evidence>
<sequence length="80" mass="9045">MFVLLKAFCLCICCLLFPLVDASTEIFTTLEHKMSVLCMSLIWFEIIPLISFFFLTCNSLSLLLSKRPAQDSTVCMALSK</sequence>